<keyword evidence="8" id="KW-0408">Iron</keyword>
<dbReference type="Proteomes" id="UP000265882">
    <property type="component" value="Unassembled WGS sequence"/>
</dbReference>
<accession>A0A3A4PCL6</accession>
<dbReference type="InterPro" id="IPR051829">
    <property type="entry name" value="Multiheme_Cytochr_ET"/>
</dbReference>
<evidence type="ECO:0000259" key="10">
    <source>
        <dbReference type="Pfam" id="PF14537"/>
    </source>
</evidence>
<proteinExistence type="predicted"/>
<protein>
    <recommendedName>
        <fullName evidence="10">Tetrahaem cytochrome domain-containing protein</fullName>
    </recommendedName>
</protein>
<comment type="subcellular location">
    <subcellularLocation>
        <location evidence="2">Cell envelope</location>
    </subcellularLocation>
</comment>
<evidence type="ECO:0000256" key="8">
    <source>
        <dbReference type="ARBA" id="ARBA00023004"/>
    </source>
</evidence>
<organism evidence="11 12">
    <name type="scientific">Abyssobacteria bacterium (strain SURF_5)</name>
    <dbReference type="NCBI Taxonomy" id="2093360"/>
    <lineage>
        <taxon>Bacteria</taxon>
        <taxon>Pseudomonadati</taxon>
        <taxon>Candidatus Hydrogenedentota</taxon>
        <taxon>Candidatus Abyssobacteria</taxon>
    </lineage>
</organism>
<evidence type="ECO:0000256" key="6">
    <source>
        <dbReference type="ARBA" id="ARBA00022729"/>
    </source>
</evidence>
<evidence type="ECO:0000256" key="4">
    <source>
        <dbReference type="ARBA" id="ARBA00022617"/>
    </source>
</evidence>
<evidence type="ECO:0000256" key="1">
    <source>
        <dbReference type="ARBA" id="ARBA00001926"/>
    </source>
</evidence>
<dbReference type="Pfam" id="PF14537">
    <property type="entry name" value="Cytochrom_c3_2"/>
    <property type="match status" value="1"/>
</dbReference>
<comment type="caution">
    <text evidence="11">The sequence shown here is derived from an EMBL/GenBank/DDBJ whole genome shotgun (WGS) entry which is preliminary data.</text>
</comment>
<keyword evidence="4" id="KW-0349">Heme</keyword>
<evidence type="ECO:0000256" key="3">
    <source>
        <dbReference type="ARBA" id="ARBA00022448"/>
    </source>
</evidence>
<dbReference type="EMBL" id="QZKU01000019">
    <property type="protein sequence ID" value="RJP25691.1"/>
    <property type="molecule type" value="Genomic_DNA"/>
</dbReference>
<dbReference type="CDD" id="cd08168">
    <property type="entry name" value="Cytochrom_C3"/>
    <property type="match status" value="1"/>
</dbReference>
<keyword evidence="7" id="KW-0249">Electron transport</keyword>
<dbReference type="AlphaFoldDB" id="A0A3A4PCL6"/>
<dbReference type="Gene3D" id="3.90.10.10">
    <property type="entry name" value="Cytochrome C3"/>
    <property type="match status" value="4"/>
</dbReference>
<dbReference type="SUPFAM" id="SSF48695">
    <property type="entry name" value="Multiheme cytochromes"/>
    <property type="match status" value="2"/>
</dbReference>
<keyword evidence="3" id="KW-0813">Transport</keyword>
<dbReference type="GO" id="GO:0046872">
    <property type="term" value="F:metal ion binding"/>
    <property type="evidence" value="ECO:0007669"/>
    <property type="project" value="UniProtKB-KW"/>
</dbReference>
<keyword evidence="5" id="KW-0479">Metal-binding</keyword>
<feature type="domain" description="Tetrahaem cytochrome" evidence="10">
    <location>
        <begin position="433"/>
        <end position="512"/>
    </location>
</feature>
<reference evidence="11 12" key="1">
    <citation type="journal article" date="2017" name="ISME J.">
        <title>Energy and carbon metabolisms in a deep terrestrial subsurface fluid microbial community.</title>
        <authorList>
            <person name="Momper L."/>
            <person name="Jungbluth S.P."/>
            <person name="Lee M.D."/>
            <person name="Amend J.P."/>
        </authorList>
    </citation>
    <scope>NUCLEOTIDE SEQUENCE [LARGE SCALE GENOMIC DNA]</scope>
    <source>
        <strain evidence="11">SURF_5</strain>
    </source>
</reference>
<feature type="compositionally biased region" description="Polar residues" evidence="9">
    <location>
        <begin position="589"/>
        <end position="618"/>
    </location>
</feature>
<dbReference type="InterPro" id="IPR036280">
    <property type="entry name" value="Multihaem_cyt_sf"/>
</dbReference>
<feature type="region of interest" description="Disordered" evidence="9">
    <location>
        <begin position="587"/>
        <end position="618"/>
    </location>
</feature>
<comment type="cofactor">
    <cofactor evidence="1">
        <name>heme c</name>
        <dbReference type="ChEBI" id="CHEBI:61717"/>
    </cofactor>
</comment>
<keyword evidence="6" id="KW-0732">Signal</keyword>
<evidence type="ECO:0000256" key="5">
    <source>
        <dbReference type="ARBA" id="ARBA00022723"/>
    </source>
</evidence>
<name>A0A3A4PCL6_ABYX5</name>
<dbReference type="InterPro" id="IPR012286">
    <property type="entry name" value="Tetrahaem_cytochrome"/>
</dbReference>
<evidence type="ECO:0000313" key="11">
    <source>
        <dbReference type="EMBL" id="RJP25691.1"/>
    </source>
</evidence>
<sequence>MFRDLSCGYPTACCWRGSSMPRCSRLRFSRYWVTCTWLFCIDPRAPRFGQSFMGTSTENGLIIIILDGQEQWKNLAQMKILNHKNLAAVARAIMLVVPLVLGTEAKADLPSFARFLSPGQLTKSHAHEKKLTDCYACHTLTRGIDDSRCLDCHKDVKERLSRRDGYHGKLQGSCTECHTDHKGLESDIINDFDPQAFNHRLSNYPLTGKHAEIHCDKCHAKQHPHDEPHIHYIGLKATKCTSCHKNPHPQAISIDCEKCHSTDGWSGPALKYTHSRDSQYKLLGKHQEASCEKCHRGPEPATQFIVPNTACVDCHADKHNDQLSKSCEKCHDETGWTGRSTNYSHALDSNYKLVGKHQELSCDKCHKPGEPIAKLAAAKFKDIGTDCINCHTDEHQGQLSTQCRNCHGEFGWKGAFLTFNHDEQSNFKLDAIHNSVGCADCHEHETYKPLKAACVDCHAEYAEIMAGSSGMTAGKALPDPHWKRIRCDQCHDSREEGQRIVSYQDRCVQCHNPRYGLLLLDWMKAWFDSRVETHALFQQIQEQGLTMPAEFQQFPERIKQVEKIGAHNFLLAPLEWKALKDDLEREASKSLTSKANNSDARQLLETASENSAAEGSKK</sequence>
<gene>
    <name evidence="11" type="ORF">C4520_02115</name>
</gene>
<evidence type="ECO:0000256" key="2">
    <source>
        <dbReference type="ARBA" id="ARBA00004196"/>
    </source>
</evidence>
<dbReference type="GO" id="GO:0030313">
    <property type="term" value="C:cell envelope"/>
    <property type="evidence" value="ECO:0007669"/>
    <property type="project" value="UniProtKB-SubCell"/>
</dbReference>
<evidence type="ECO:0000256" key="7">
    <source>
        <dbReference type="ARBA" id="ARBA00022982"/>
    </source>
</evidence>
<evidence type="ECO:0000256" key="9">
    <source>
        <dbReference type="SAM" id="MobiDB-lite"/>
    </source>
</evidence>
<evidence type="ECO:0000313" key="12">
    <source>
        <dbReference type="Proteomes" id="UP000265882"/>
    </source>
</evidence>
<dbReference type="PANTHER" id="PTHR35038">
    <property type="entry name" value="DISSIMILATORY SULFITE REDUCTASE SIRA"/>
    <property type="match status" value="1"/>
</dbReference>